<dbReference type="CDD" id="cd06261">
    <property type="entry name" value="TM_PBP2"/>
    <property type="match status" value="1"/>
</dbReference>
<feature type="transmembrane region" description="Helical" evidence="7">
    <location>
        <begin position="12"/>
        <end position="34"/>
    </location>
</feature>
<keyword evidence="5 7" id="KW-1133">Transmembrane helix</keyword>
<dbReference type="PROSITE" id="PS50928">
    <property type="entry name" value="ABC_TM1"/>
    <property type="match status" value="1"/>
</dbReference>
<name>A0ABX6YHG4_9MICO</name>
<feature type="domain" description="ABC transmembrane type-1" evidence="8">
    <location>
        <begin position="68"/>
        <end position="278"/>
    </location>
</feature>
<reference evidence="9 10" key="1">
    <citation type="submission" date="2020-12" db="EMBL/GenBank/DDBJ databases">
        <title>Microbacterium sp. HY060.</title>
        <authorList>
            <person name="Zhou J."/>
        </authorList>
    </citation>
    <scope>NUCLEOTIDE SEQUENCE [LARGE SCALE GENOMIC DNA]</scope>
    <source>
        <strain evidence="9 10">HY60</strain>
    </source>
</reference>
<keyword evidence="4 7" id="KW-0812">Transmembrane</keyword>
<evidence type="ECO:0000313" key="9">
    <source>
        <dbReference type="EMBL" id="QPZ38246.1"/>
    </source>
</evidence>
<evidence type="ECO:0000256" key="6">
    <source>
        <dbReference type="ARBA" id="ARBA00023136"/>
    </source>
</evidence>
<dbReference type="InterPro" id="IPR035906">
    <property type="entry name" value="MetI-like_sf"/>
</dbReference>
<gene>
    <name evidence="9" type="ORF">HCR76_15885</name>
</gene>
<dbReference type="SUPFAM" id="SSF161098">
    <property type="entry name" value="MetI-like"/>
    <property type="match status" value="1"/>
</dbReference>
<keyword evidence="10" id="KW-1185">Reference proteome</keyword>
<feature type="transmembrane region" description="Helical" evidence="7">
    <location>
        <begin position="102"/>
        <end position="122"/>
    </location>
</feature>
<keyword evidence="3" id="KW-1003">Cell membrane</keyword>
<evidence type="ECO:0000256" key="7">
    <source>
        <dbReference type="RuleBase" id="RU363032"/>
    </source>
</evidence>
<comment type="similarity">
    <text evidence="7">Belongs to the binding-protein-dependent transport system permease family.</text>
</comment>
<protein>
    <submittedName>
        <fullName evidence="9">Sugar ABC transporter permease</fullName>
    </submittedName>
</protein>
<evidence type="ECO:0000256" key="2">
    <source>
        <dbReference type="ARBA" id="ARBA00022448"/>
    </source>
</evidence>
<dbReference type="Proteomes" id="UP000662814">
    <property type="component" value="Chromosome"/>
</dbReference>
<evidence type="ECO:0000259" key="8">
    <source>
        <dbReference type="PROSITE" id="PS50928"/>
    </source>
</evidence>
<keyword evidence="2 7" id="KW-0813">Transport</keyword>
<keyword evidence="6 7" id="KW-0472">Membrane</keyword>
<evidence type="ECO:0000313" key="10">
    <source>
        <dbReference type="Proteomes" id="UP000662814"/>
    </source>
</evidence>
<dbReference type="Pfam" id="PF00528">
    <property type="entry name" value="BPD_transp_1"/>
    <property type="match status" value="1"/>
</dbReference>
<feature type="transmembrane region" description="Helical" evidence="7">
    <location>
        <begin position="68"/>
        <end position="93"/>
    </location>
</feature>
<dbReference type="Gene3D" id="1.10.3720.10">
    <property type="entry name" value="MetI-like"/>
    <property type="match status" value="1"/>
</dbReference>
<evidence type="ECO:0000256" key="5">
    <source>
        <dbReference type="ARBA" id="ARBA00022989"/>
    </source>
</evidence>
<accession>A0ABX6YHG4</accession>
<dbReference type="InterPro" id="IPR000515">
    <property type="entry name" value="MetI-like"/>
</dbReference>
<sequence length="289" mass="32033">MSSMYKGAVRWGLSAPLLIFLVLIVVFPLAYGVLTSVQERTLLTPEVTFTGIDNYTDVLTDGEFWRTVWFTVIFTGVTVAVEVALGLGLALLVSQRFYFKKFFVTVILLPIMVASSLMGLLWRLGLNDNMGLIPALFKLIGTEFHPFSSTWVYPTLFTAETLHWTPLVFLLCYAGLQSFSEEQREAARVDGAGYWRIFWSLVLPHLRPVIAIALFLRLIDTAKSFDIIYVLTGGGPGNSTNTVSLYIFRKAFVDGDFGVASAASVVMLVLLLVLVPVVVRQTGVKKEVS</sequence>
<proteinExistence type="inferred from homology"/>
<dbReference type="PANTHER" id="PTHR43005:SF1">
    <property type="entry name" value="SPERMIDINE_PUTRESCINE TRANSPORT SYSTEM PERMEASE PROTEIN"/>
    <property type="match status" value="1"/>
</dbReference>
<dbReference type="EMBL" id="CP061169">
    <property type="protein sequence ID" value="QPZ38246.1"/>
    <property type="molecule type" value="Genomic_DNA"/>
</dbReference>
<feature type="transmembrane region" description="Helical" evidence="7">
    <location>
        <begin position="257"/>
        <end position="279"/>
    </location>
</feature>
<evidence type="ECO:0000256" key="3">
    <source>
        <dbReference type="ARBA" id="ARBA00022475"/>
    </source>
</evidence>
<feature type="transmembrane region" description="Helical" evidence="7">
    <location>
        <begin position="197"/>
        <end position="219"/>
    </location>
</feature>
<dbReference type="PANTHER" id="PTHR43005">
    <property type="entry name" value="BLR7065 PROTEIN"/>
    <property type="match status" value="1"/>
</dbReference>
<evidence type="ECO:0000256" key="4">
    <source>
        <dbReference type="ARBA" id="ARBA00022692"/>
    </source>
</evidence>
<evidence type="ECO:0000256" key="1">
    <source>
        <dbReference type="ARBA" id="ARBA00004651"/>
    </source>
</evidence>
<organism evidence="9 10">
    <name type="scientific">Paramicrobacterium chengjingii</name>
    <dbReference type="NCBI Taxonomy" id="2769067"/>
    <lineage>
        <taxon>Bacteria</taxon>
        <taxon>Bacillati</taxon>
        <taxon>Actinomycetota</taxon>
        <taxon>Actinomycetes</taxon>
        <taxon>Micrococcales</taxon>
        <taxon>Microbacteriaceae</taxon>
        <taxon>Paramicrobacterium</taxon>
    </lineage>
</organism>
<feature type="transmembrane region" description="Helical" evidence="7">
    <location>
        <begin position="151"/>
        <end position="176"/>
    </location>
</feature>
<comment type="subcellular location">
    <subcellularLocation>
        <location evidence="1 7">Cell membrane</location>
        <topology evidence="1 7">Multi-pass membrane protein</topology>
    </subcellularLocation>
</comment>